<dbReference type="EC" id="3.4.16.4" evidence="2"/>
<organism evidence="2 3">
    <name type="scientific">Thermocatellispora tengchongensis</name>
    <dbReference type="NCBI Taxonomy" id="1073253"/>
    <lineage>
        <taxon>Bacteria</taxon>
        <taxon>Bacillati</taxon>
        <taxon>Actinomycetota</taxon>
        <taxon>Actinomycetes</taxon>
        <taxon>Streptosporangiales</taxon>
        <taxon>Streptosporangiaceae</taxon>
        <taxon>Thermocatellispora</taxon>
    </lineage>
</organism>
<keyword evidence="2" id="KW-0378">Hydrolase</keyword>
<evidence type="ECO:0000313" key="3">
    <source>
        <dbReference type="Proteomes" id="UP000578449"/>
    </source>
</evidence>
<dbReference type="GO" id="GO:0009002">
    <property type="term" value="F:serine-type D-Ala-D-Ala carboxypeptidase activity"/>
    <property type="evidence" value="ECO:0007669"/>
    <property type="project" value="UniProtKB-EC"/>
</dbReference>
<evidence type="ECO:0000259" key="1">
    <source>
        <dbReference type="Pfam" id="PF00144"/>
    </source>
</evidence>
<dbReference type="InterPro" id="IPR012338">
    <property type="entry name" value="Beta-lactam/transpept-like"/>
</dbReference>
<dbReference type="AlphaFoldDB" id="A0A840P2Z3"/>
<dbReference type="InterPro" id="IPR001466">
    <property type="entry name" value="Beta-lactam-related"/>
</dbReference>
<reference evidence="2 3" key="1">
    <citation type="submission" date="2020-08" db="EMBL/GenBank/DDBJ databases">
        <title>Genomic Encyclopedia of Type Strains, Phase IV (KMG-IV): sequencing the most valuable type-strain genomes for metagenomic binning, comparative biology and taxonomic classification.</title>
        <authorList>
            <person name="Goeker M."/>
        </authorList>
    </citation>
    <scope>NUCLEOTIDE SEQUENCE [LARGE SCALE GENOMIC DNA]</scope>
    <source>
        <strain evidence="2 3">DSM 45615</strain>
    </source>
</reference>
<dbReference type="RefSeq" id="WP_185052572.1">
    <property type="nucleotide sequence ID" value="NZ_BAABIX010000064.1"/>
</dbReference>
<gene>
    <name evidence="2" type="ORF">HNP84_005398</name>
</gene>
<proteinExistence type="predicted"/>
<dbReference type="InterPro" id="IPR050491">
    <property type="entry name" value="AmpC-like"/>
</dbReference>
<keyword evidence="3" id="KW-1185">Reference proteome</keyword>
<protein>
    <submittedName>
        <fullName evidence="2">D-alanyl-D-alanine carboxypeptidase</fullName>
        <ecNumber evidence="2">3.4.16.4</ecNumber>
    </submittedName>
</protein>
<accession>A0A840P2Z3</accession>
<dbReference type="PANTHER" id="PTHR46825:SF7">
    <property type="entry name" value="D-ALANYL-D-ALANINE CARBOXYPEPTIDASE"/>
    <property type="match status" value="1"/>
</dbReference>
<dbReference type="Proteomes" id="UP000578449">
    <property type="component" value="Unassembled WGS sequence"/>
</dbReference>
<name>A0A840P2Z3_9ACTN</name>
<sequence length="380" mass="41387">MPSSFVTGLTVAFFAATSFSAPGYDQARLQRDVNAVRDIGVAGVLAEAHLDGRRFKARSGVGDLRTRRPVPMNARIRIASVTKPFVATVMLQLVGEGRLALDDTVDKWLPGLVAGNGNDGRKVSVRHLLQMTSGLPSPTDEDYAGGASERGYLRHRFRTYSPEQVVALAMRNRPLFSPGEDWNYSNINYVLAGMIIQRVTGRSWQREVTERIIVPLRLADTTTPTENPFIAGPHARGYRQFTPGGPMVDTTVLNPTVDGAASGMVSSTSDVNRFFTALVTGRLLPPAQLTEMRRTVPVSAGYRKLLPGMRYGLGLMWFPLTCGGGYWTHWGDALGYSTRGGVTPDGRRSVVVSASSNGDHLQARDHKALHPLVDHALCAR</sequence>
<dbReference type="SUPFAM" id="SSF56601">
    <property type="entry name" value="beta-lactamase/transpeptidase-like"/>
    <property type="match status" value="1"/>
</dbReference>
<dbReference type="Gene3D" id="3.40.710.10">
    <property type="entry name" value="DD-peptidase/beta-lactamase superfamily"/>
    <property type="match status" value="1"/>
</dbReference>
<dbReference type="Pfam" id="PF00144">
    <property type="entry name" value="Beta-lactamase"/>
    <property type="match status" value="1"/>
</dbReference>
<feature type="domain" description="Beta-lactamase-related" evidence="1">
    <location>
        <begin position="40"/>
        <end position="364"/>
    </location>
</feature>
<dbReference type="PANTHER" id="PTHR46825">
    <property type="entry name" value="D-ALANYL-D-ALANINE-CARBOXYPEPTIDASE/ENDOPEPTIDASE AMPH"/>
    <property type="match status" value="1"/>
</dbReference>
<dbReference type="EMBL" id="JACHGN010000011">
    <property type="protein sequence ID" value="MBB5135654.1"/>
    <property type="molecule type" value="Genomic_DNA"/>
</dbReference>
<evidence type="ECO:0000313" key="2">
    <source>
        <dbReference type="EMBL" id="MBB5135654.1"/>
    </source>
</evidence>
<keyword evidence="2" id="KW-0121">Carboxypeptidase</keyword>
<comment type="caution">
    <text evidence="2">The sequence shown here is derived from an EMBL/GenBank/DDBJ whole genome shotgun (WGS) entry which is preliminary data.</text>
</comment>
<keyword evidence="2" id="KW-0645">Protease</keyword>